<accession>A0ABS3FNC3</accession>
<keyword evidence="2" id="KW-1185">Reference proteome</keyword>
<reference evidence="1 2" key="1">
    <citation type="submission" date="2021-03" db="EMBL/GenBank/DDBJ databases">
        <title>Metabolic Capacity of the Antarctic Cyanobacterium Phormidium pseudopriestleyi that Sustains Oxygenic Photosynthesis in the Presence of Hydrogen Sulfide.</title>
        <authorList>
            <person name="Lumian J.E."/>
            <person name="Jungblut A.D."/>
            <person name="Dillon M.L."/>
            <person name="Hawes I."/>
            <person name="Doran P.T."/>
            <person name="Mackey T.J."/>
            <person name="Dick G.J."/>
            <person name="Grettenberger C.L."/>
            <person name="Sumner D.Y."/>
        </authorList>
    </citation>
    <scope>NUCLEOTIDE SEQUENCE [LARGE SCALE GENOMIC DNA]</scope>
    <source>
        <strain evidence="1 2">FRX01</strain>
    </source>
</reference>
<evidence type="ECO:0000313" key="2">
    <source>
        <dbReference type="Proteomes" id="UP000664844"/>
    </source>
</evidence>
<name>A0ABS3FNC3_9CYAN</name>
<gene>
    <name evidence="1" type="ORF">J0895_03320</name>
</gene>
<protein>
    <submittedName>
        <fullName evidence="1">Uncharacterized protein</fullName>
    </submittedName>
</protein>
<dbReference type="Proteomes" id="UP000664844">
    <property type="component" value="Unassembled WGS sequence"/>
</dbReference>
<dbReference type="RefSeq" id="WP_207086710.1">
    <property type="nucleotide sequence ID" value="NZ_JAFLQW010000078.1"/>
</dbReference>
<organism evidence="1 2">
    <name type="scientific">Phormidium pseudopriestleyi FRX01</name>
    <dbReference type="NCBI Taxonomy" id="1759528"/>
    <lineage>
        <taxon>Bacteria</taxon>
        <taxon>Bacillati</taxon>
        <taxon>Cyanobacteriota</taxon>
        <taxon>Cyanophyceae</taxon>
        <taxon>Oscillatoriophycideae</taxon>
        <taxon>Oscillatoriales</taxon>
        <taxon>Oscillatoriaceae</taxon>
        <taxon>Phormidium</taxon>
    </lineage>
</organism>
<sequence>MTENKKEWDPCEEGREWAAAATETACQKIAKRKGKRLVEIIDTKNNPLRFICILEDYPDE</sequence>
<proteinExistence type="predicted"/>
<comment type="caution">
    <text evidence="1">The sequence shown here is derived from an EMBL/GenBank/DDBJ whole genome shotgun (WGS) entry which is preliminary data.</text>
</comment>
<dbReference type="EMBL" id="JAFLQW010000078">
    <property type="protein sequence ID" value="MBO0348146.1"/>
    <property type="molecule type" value="Genomic_DNA"/>
</dbReference>
<evidence type="ECO:0000313" key="1">
    <source>
        <dbReference type="EMBL" id="MBO0348146.1"/>
    </source>
</evidence>